<organism evidence="2 3">
    <name type="scientific">Pseudoloma neurophilia</name>
    <dbReference type="NCBI Taxonomy" id="146866"/>
    <lineage>
        <taxon>Eukaryota</taxon>
        <taxon>Fungi</taxon>
        <taxon>Fungi incertae sedis</taxon>
        <taxon>Microsporidia</taxon>
        <taxon>Pseudoloma</taxon>
    </lineage>
</organism>
<keyword evidence="1" id="KW-0472">Membrane</keyword>
<comment type="caution">
    <text evidence="2">The sequence shown here is derived from an EMBL/GenBank/DDBJ whole genome shotgun (WGS) entry which is preliminary data.</text>
</comment>
<gene>
    <name evidence="2" type="ORF">M153_6500028547</name>
</gene>
<protein>
    <submittedName>
        <fullName evidence="2">Uncharacterized protein</fullName>
    </submittedName>
</protein>
<dbReference type="AlphaFoldDB" id="A0A0R0M7G1"/>
<feature type="transmembrane region" description="Helical" evidence="1">
    <location>
        <begin position="12"/>
        <end position="39"/>
    </location>
</feature>
<keyword evidence="1" id="KW-0812">Transmembrane</keyword>
<name>A0A0R0M7G1_9MICR</name>
<keyword evidence="1" id="KW-1133">Transmembrane helix</keyword>
<accession>A0A0R0M7G1</accession>
<dbReference type="Proteomes" id="UP000051530">
    <property type="component" value="Unassembled WGS sequence"/>
</dbReference>
<evidence type="ECO:0000313" key="3">
    <source>
        <dbReference type="Proteomes" id="UP000051530"/>
    </source>
</evidence>
<evidence type="ECO:0000256" key="1">
    <source>
        <dbReference type="SAM" id="Phobius"/>
    </source>
</evidence>
<dbReference type="VEuPathDB" id="MicrosporidiaDB:M153_6500028547"/>
<sequence>MKRHIYYTFCVSILRCFYCVVHLIFNLGCFYCVGCVFILI</sequence>
<dbReference type="EMBL" id="LGUB01000010">
    <property type="protein sequence ID" value="KRH95025.1"/>
    <property type="molecule type" value="Genomic_DNA"/>
</dbReference>
<reference evidence="2 3" key="1">
    <citation type="submission" date="2015-07" db="EMBL/GenBank/DDBJ databases">
        <title>The genome of Pseudoloma neurophilia, a relevant intracellular parasite of the zebrafish.</title>
        <authorList>
            <person name="Ndikumana S."/>
            <person name="Pelin A."/>
            <person name="Sanders J."/>
            <person name="Corradi N."/>
        </authorList>
    </citation>
    <scope>NUCLEOTIDE SEQUENCE [LARGE SCALE GENOMIC DNA]</scope>
    <source>
        <strain evidence="2 3">MK1</strain>
    </source>
</reference>
<evidence type="ECO:0000313" key="2">
    <source>
        <dbReference type="EMBL" id="KRH95025.1"/>
    </source>
</evidence>
<proteinExistence type="predicted"/>
<keyword evidence="3" id="KW-1185">Reference proteome</keyword>